<dbReference type="PANTHER" id="PTHR38848">
    <property type="entry name" value="G-PROTEIN COUPLED RECEPTORS FAMILY 3 PROFILE DOMAIN-CONTAINING PROTEIN"/>
    <property type="match status" value="1"/>
</dbReference>
<proteinExistence type="predicted"/>
<keyword evidence="2" id="KW-0472">Membrane</keyword>
<feature type="region of interest" description="Disordered" evidence="1">
    <location>
        <begin position="201"/>
        <end position="221"/>
    </location>
</feature>
<evidence type="ECO:0000256" key="1">
    <source>
        <dbReference type="SAM" id="MobiDB-lite"/>
    </source>
</evidence>
<dbReference type="EMBL" id="KB456269">
    <property type="protein sequence ID" value="EMF09624.1"/>
    <property type="molecule type" value="Genomic_DNA"/>
</dbReference>
<evidence type="ECO:0008006" key="5">
    <source>
        <dbReference type="Google" id="ProtNLM"/>
    </source>
</evidence>
<feature type="transmembrane region" description="Helical" evidence="2">
    <location>
        <begin position="38"/>
        <end position="57"/>
    </location>
</feature>
<keyword evidence="4" id="KW-1185">Reference proteome</keyword>
<dbReference type="Proteomes" id="UP000016931">
    <property type="component" value="Unassembled WGS sequence"/>
</dbReference>
<evidence type="ECO:0000313" key="3">
    <source>
        <dbReference type="EMBL" id="EMF09624.1"/>
    </source>
</evidence>
<dbReference type="eggNOG" id="ENOG502RY0X">
    <property type="taxonomic scope" value="Eukaryota"/>
</dbReference>
<feature type="transmembrane region" description="Helical" evidence="2">
    <location>
        <begin position="64"/>
        <end position="85"/>
    </location>
</feature>
<feature type="compositionally biased region" description="Polar residues" evidence="1">
    <location>
        <begin position="203"/>
        <end position="221"/>
    </location>
</feature>
<dbReference type="AlphaFoldDB" id="N1QI35"/>
<evidence type="ECO:0000256" key="2">
    <source>
        <dbReference type="SAM" id="Phobius"/>
    </source>
</evidence>
<reference evidence="3 4" key="1">
    <citation type="journal article" date="2012" name="PLoS Pathog.">
        <title>Diverse lifestyles and strategies of plant pathogenesis encoded in the genomes of eighteen Dothideomycetes fungi.</title>
        <authorList>
            <person name="Ohm R.A."/>
            <person name="Feau N."/>
            <person name="Henrissat B."/>
            <person name="Schoch C.L."/>
            <person name="Horwitz B.A."/>
            <person name="Barry K.W."/>
            <person name="Condon B.J."/>
            <person name="Copeland A.C."/>
            <person name="Dhillon B."/>
            <person name="Glaser F."/>
            <person name="Hesse C.N."/>
            <person name="Kosti I."/>
            <person name="LaButti K."/>
            <person name="Lindquist E.A."/>
            <person name="Lucas S."/>
            <person name="Salamov A.A."/>
            <person name="Bradshaw R.E."/>
            <person name="Ciuffetti L."/>
            <person name="Hamelin R.C."/>
            <person name="Kema G.H.J."/>
            <person name="Lawrence C."/>
            <person name="Scott J.A."/>
            <person name="Spatafora J.W."/>
            <person name="Turgeon B.G."/>
            <person name="de Wit P.J.G.M."/>
            <person name="Zhong S."/>
            <person name="Goodwin S.B."/>
            <person name="Grigoriev I.V."/>
        </authorList>
    </citation>
    <scope>NUCLEOTIDE SEQUENCE [LARGE SCALE GENOMIC DNA]</scope>
    <source>
        <strain evidence="3 4">SO2202</strain>
    </source>
</reference>
<dbReference type="RefSeq" id="XP_016757745.1">
    <property type="nucleotide sequence ID" value="XM_016909994.1"/>
</dbReference>
<dbReference type="OrthoDB" id="3210850at2759"/>
<keyword evidence="2" id="KW-1133">Transmembrane helix</keyword>
<name>N1QI35_SPHMS</name>
<accession>N1QI35</accession>
<dbReference type="PANTHER" id="PTHR38848:SF3">
    <property type="entry name" value="G-PROTEIN COUPLED RECEPTORS FAMILY 3 PROFILE DOMAIN-CONTAINING PROTEIN"/>
    <property type="match status" value="1"/>
</dbReference>
<sequence>MAGLTLWIASKAAAFLFLIERAYIISWPITPRHKTPDYVLSYIVIFSAYFTVTVLSIKFRVAFVLEPADICIIGIQMYALIPLLLVEVLSYLYLTIRFLIPLVMVHFGGQGLLVPLRKVVIRTCIGTVIAMLSTAAVKISLTLFNGEPAWLCCMTCKIDALIACTTLHWITKPEATEGGENGTPQTLGVGFDENDKESGVVVETSQVSDNQRAASNSTTLV</sequence>
<protein>
    <recommendedName>
        <fullName evidence="5">Integral membrane protein</fullName>
    </recommendedName>
</protein>
<dbReference type="OMA" id="WIASKAA"/>
<evidence type="ECO:0000313" key="4">
    <source>
        <dbReference type="Proteomes" id="UP000016931"/>
    </source>
</evidence>
<dbReference type="GeneID" id="27907131"/>
<dbReference type="HOGENOM" id="CLU_1251359_0_0_1"/>
<keyword evidence="2" id="KW-0812">Transmembrane</keyword>
<organism evidence="3 4">
    <name type="scientific">Sphaerulina musiva (strain SO2202)</name>
    <name type="common">Poplar stem canker fungus</name>
    <name type="synonym">Septoria musiva</name>
    <dbReference type="NCBI Taxonomy" id="692275"/>
    <lineage>
        <taxon>Eukaryota</taxon>
        <taxon>Fungi</taxon>
        <taxon>Dikarya</taxon>
        <taxon>Ascomycota</taxon>
        <taxon>Pezizomycotina</taxon>
        <taxon>Dothideomycetes</taxon>
        <taxon>Dothideomycetidae</taxon>
        <taxon>Mycosphaerellales</taxon>
        <taxon>Mycosphaerellaceae</taxon>
        <taxon>Sphaerulina</taxon>
    </lineage>
</organism>
<gene>
    <name evidence="3" type="ORF">SEPMUDRAFT_72488</name>
</gene>